<keyword evidence="2" id="KW-1185">Reference proteome</keyword>
<dbReference type="AlphaFoldDB" id="A0A9D4RUJ3"/>
<reference evidence="1" key="2">
    <citation type="submission" date="2020-11" db="EMBL/GenBank/DDBJ databases">
        <authorList>
            <person name="McCartney M.A."/>
            <person name="Auch B."/>
            <person name="Kono T."/>
            <person name="Mallez S."/>
            <person name="Becker A."/>
            <person name="Gohl D.M."/>
            <person name="Silverstein K.A.T."/>
            <person name="Koren S."/>
            <person name="Bechman K.B."/>
            <person name="Herman A."/>
            <person name="Abrahante J.E."/>
            <person name="Garbe J."/>
        </authorList>
    </citation>
    <scope>NUCLEOTIDE SEQUENCE</scope>
    <source>
        <strain evidence="1">Duluth1</strain>
        <tissue evidence="1">Whole animal</tissue>
    </source>
</reference>
<evidence type="ECO:0000313" key="2">
    <source>
        <dbReference type="Proteomes" id="UP000828390"/>
    </source>
</evidence>
<comment type="caution">
    <text evidence="1">The sequence shown here is derived from an EMBL/GenBank/DDBJ whole genome shotgun (WGS) entry which is preliminary data.</text>
</comment>
<accession>A0A9D4RUJ3</accession>
<organism evidence="1 2">
    <name type="scientific">Dreissena polymorpha</name>
    <name type="common">Zebra mussel</name>
    <name type="synonym">Mytilus polymorpha</name>
    <dbReference type="NCBI Taxonomy" id="45954"/>
    <lineage>
        <taxon>Eukaryota</taxon>
        <taxon>Metazoa</taxon>
        <taxon>Spiralia</taxon>
        <taxon>Lophotrochozoa</taxon>
        <taxon>Mollusca</taxon>
        <taxon>Bivalvia</taxon>
        <taxon>Autobranchia</taxon>
        <taxon>Heteroconchia</taxon>
        <taxon>Euheterodonta</taxon>
        <taxon>Imparidentia</taxon>
        <taxon>Neoheterodontei</taxon>
        <taxon>Myida</taxon>
        <taxon>Dreissenoidea</taxon>
        <taxon>Dreissenidae</taxon>
        <taxon>Dreissena</taxon>
    </lineage>
</organism>
<gene>
    <name evidence="1" type="ORF">DPMN_003232</name>
</gene>
<dbReference type="EMBL" id="JAIWYP010000001">
    <property type="protein sequence ID" value="KAH3879330.1"/>
    <property type="molecule type" value="Genomic_DNA"/>
</dbReference>
<protein>
    <submittedName>
        <fullName evidence="1">Uncharacterized protein</fullName>
    </submittedName>
</protein>
<proteinExistence type="predicted"/>
<evidence type="ECO:0000313" key="1">
    <source>
        <dbReference type="EMBL" id="KAH3879330.1"/>
    </source>
</evidence>
<reference evidence="1" key="1">
    <citation type="journal article" date="2019" name="bioRxiv">
        <title>The Genome of the Zebra Mussel, Dreissena polymorpha: A Resource for Invasive Species Research.</title>
        <authorList>
            <person name="McCartney M.A."/>
            <person name="Auch B."/>
            <person name="Kono T."/>
            <person name="Mallez S."/>
            <person name="Zhang Y."/>
            <person name="Obille A."/>
            <person name="Becker A."/>
            <person name="Abrahante J.E."/>
            <person name="Garbe J."/>
            <person name="Badalamenti J.P."/>
            <person name="Herman A."/>
            <person name="Mangelson H."/>
            <person name="Liachko I."/>
            <person name="Sullivan S."/>
            <person name="Sone E.D."/>
            <person name="Koren S."/>
            <person name="Silverstein K.A.T."/>
            <person name="Beckman K.B."/>
            <person name="Gohl D.M."/>
        </authorList>
    </citation>
    <scope>NUCLEOTIDE SEQUENCE</scope>
    <source>
        <strain evidence="1">Duluth1</strain>
        <tissue evidence="1">Whole animal</tissue>
    </source>
</reference>
<sequence length="54" mass="5854">MSVLTSAEDAKTHYENFQQLTCLYGKPGKQSNEYVPGAFAVTASEPAAVIVSRF</sequence>
<dbReference type="Proteomes" id="UP000828390">
    <property type="component" value="Unassembled WGS sequence"/>
</dbReference>
<name>A0A9D4RUJ3_DREPO</name>